<sequence length="352" mass="40563">MLFNPRPKTRKDEFYDREFELMTLERAVEKKVGLVIVLGIRRLGKSSLVNVFLNESPYPGIRIDARQLYFQHKSVSPNALAKEILEGLIRISGIEKVKQLISGIRGVSFMGLSVEIKREHATLTEILERINEFGRFVLVIDEAQYLRFSKASYVDMLAWAIDELENVTFILTGSEVGLLEDLLRLHSPESPLFGRPYVEIKLERFSREQSLDFLKKGSEEVGIEVTPDELYEAVEELDGIVGWLTLYGYNRFLGLGHREALGRLKEDAVKIVLSEFSKLKEISPRYELIMRIVARGRHSWSEIKRSLEVIEGKKIDDRNFTNLLKNLVKYGYLEKTGEGYFIPDPLVEEAFR</sequence>
<reference evidence="5" key="1">
    <citation type="submission" date="2015-02" db="EMBL/GenBank/DDBJ databases">
        <title>Pyrococcus kukulkanii sp. nov., a novel hyperthermophilic archaeon isolated from a deep-sea hydrothermal vent at the Guaymas Basin.</title>
        <authorList>
            <person name="Oger P.M."/>
            <person name="Callac N."/>
            <person name="Jebbar M."/>
            <person name="Godfroy A."/>
        </authorList>
    </citation>
    <scope>NUCLEOTIDE SEQUENCE [LARGE SCALE GENOMIC DNA]</scope>
    <source>
        <strain evidence="5">NCB100</strain>
    </source>
</reference>
<evidence type="ECO:0000313" key="3">
    <source>
        <dbReference type="EMBL" id="AMM54127.1"/>
    </source>
</evidence>
<evidence type="ECO:0000259" key="2">
    <source>
        <dbReference type="Pfam" id="PF21100"/>
    </source>
</evidence>
<evidence type="ECO:0000313" key="4">
    <source>
        <dbReference type="EMBL" id="MFA4804372.1"/>
    </source>
</evidence>
<keyword evidence="4" id="KW-0547">Nucleotide-binding</keyword>
<keyword evidence="6" id="KW-1185">Reference proteome</keyword>
<feature type="domain" description="MCM C-terminal" evidence="2">
    <location>
        <begin position="282"/>
        <end position="340"/>
    </location>
</feature>
<dbReference type="InterPro" id="IPR011579">
    <property type="entry name" value="ATPase_dom"/>
</dbReference>
<proteinExistence type="predicted"/>
<dbReference type="AlphaFoldDB" id="A0A127BA65"/>
<evidence type="ECO:0000313" key="5">
    <source>
        <dbReference type="Proteomes" id="UP000070587"/>
    </source>
</evidence>
<feature type="domain" description="ATPase" evidence="1">
    <location>
        <begin position="14"/>
        <end position="243"/>
    </location>
</feature>
<dbReference type="InterPro" id="IPR027417">
    <property type="entry name" value="P-loop_NTPase"/>
</dbReference>
<dbReference type="EMBL" id="JARRIG010000004">
    <property type="protein sequence ID" value="MFA4804372.1"/>
    <property type="molecule type" value="Genomic_DNA"/>
</dbReference>
<dbReference type="KEGG" id="pyc:TQ32_06280"/>
<dbReference type="OrthoDB" id="132045at2157"/>
<dbReference type="Pfam" id="PF01637">
    <property type="entry name" value="ATPase_2"/>
    <property type="match status" value="1"/>
</dbReference>
<dbReference type="InterPro" id="IPR048907">
    <property type="entry name" value="WHD_MCM_arc"/>
</dbReference>
<dbReference type="InterPro" id="IPR036390">
    <property type="entry name" value="WH_DNA-bd_sf"/>
</dbReference>
<dbReference type="InterPro" id="IPR036388">
    <property type="entry name" value="WH-like_DNA-bd_sf"/>
</dbReference>
<dbReference type="STRING" id="1609559.TQ32_06280"/>
<reference evidence="4 6" key="3">
    <citation type="submission" date="2023-03" db="EMBL/GenBank/DDBJ databases">
        <title>Speciation in Pyrococcus: adaptation to high temperature as a mechanism.</title>
        <authorList>
            <person name="Gu J."/>
        </authorList>
    </citation>
    <scope>NUCLEOTIDE SEQUENCE [LARGE SCALE GENOMIC DNA]</scope>
    <source>
        <strain evidence="4 6">LMOA34</strain>
    </source>
</reference>
<accession>A0A127BA65</accession>
<keyword evidence="4" id="KW-0067">ATP-binding</keyword>
<evidence type="ECO:0000259" key="1">
    <source>
        <dbReference type="Pfam" id="PF01637"/>
    </source>
</evidence>
<organism evidence="3 5">
    <name type="scientific">Pyrococcus kukulkanii</name>
    <dbReference type="NCBI Taxonomy" id="1609559"/>
    <lineage>
        <taxon>Archaea</taxon>
        <taxon>Methanobacteriati</taxon>
        <taxon>Methanobacteriota</taxon>
        <taxon>Thermococci</taxon>
        <taxon>Thermococcales</taxon>
        <taxon>Thermococcaceae</taxon>
        <taxon>Pyrococcus</taxon>
    </lineage>
</organism>
<dbReference type="SUPFAM" id="SSF52540">
    <property type="entry name" value="P-loop containing nucleoside triphosphate hydrolases"/>
    <property type="match status" value="1"/>
</dbReference>
<protein>
    <submittedName>
        <fullName evidence="4">ATP-binding protein</fullName>
    </submittedName>
</protein>
<dbReference type="PATRIC" id="fig|1609559.3.peg.1315"/>
<dbReference type="PANTHER" id="PTHR34301">
    <property type="entry name" value="DNA-BINDING PROTEIN-RELATED"/>
    <property type="match status" value="1"/>
</dbReference>
<dbReference type="Proteomes" id="UP000070587">
    <property type="component" value="Chromosome"/>
</dbReference>
<dbReference type="Pfam" id="PF21100">
    <property type="entry name" value="WHD_MCM"/>
    <property type="match status" value="1"/>
</dbReference>
<dbReference type="PANTHER" id="PTHR34301:SF8">
    <property type="entry name" value="ATPASE DOMAIN-CONTAINING PROTEIN"/>
    <property type="match status" value="1"/>
</dbReference>
<dbReference type="GO" id="GO:0005524">
    <property type="term" value="F:ATP binding"/>
    <property type="evidence" value="ECO:0007669"/>
    <property type="project" value="UniProtKB-KW"/>
</dbReference>
<dbReference type="Proteomes" id="UP001571980">
    <property type="component" value="Unassembled WGS sequence"/>
</dbReference>
<dbReference type="RefSeq" id="WP_068322395.1">
    <property type="nucleotide sequence ID" value="NZ_JARRIG010000004.1"/>
</dbReference>
<dbReference type="SUPFAM" id="SSF46785">
    <property type="entry name" value="Winged helix' DNA-binding domain"/>
    <property type="match status" value="1"/>
</dbReference>
<dbReference type="Gene3D" id="1.10.8.60">
    <property type="match status" value="1"/>
</dbReference>
<name>A0A127BA65_9EURY</name>
<dbReference type="EMBL" id="CP010835">
    <property type="protein sequence ID" value="AMM54127.1"/>
    <property type="molecule type" value="Genomic_DNA"/>
</dbReference>
<gene>
    <name evidence="4" type="ORF">P8X34_06420</name>
    <name evidence="3" type="ORF">TQ32_06280</name>
</gene>
<reference evidence="3 5" key="2">
    <citation type="journal article" date="2016" name="Int. J. Syst. Evol. Microbiol.">
        <title>Pyrococcus kukulkanii sp. nov., a hyperthermophilic, piezophilic archaeon isolated from a deep-sea hydrothermal vent.</title>
        <authorList>
            <person name="Callac N."/>
            <person name="Oger P."/>
            <person name="Lesongeur F."/>
            <person name="Rattray J.E."/>
            <person name="Vannier P."/>
            <person name="Michoud G."/>
            <person name="Beauverger M."/>
            <person name="Gayet N."/>
            <person name="Rouxel O."/>
            <person name="Jebbar M."/>
            <person name="Godfroy A."/>
        </authorList>
    </citation>
    <scope>NUCLEOTIDE SEQUENCE [LARGE SCALE GENOMIC DNA]</scope>
    <source>
        <strain evidence="3 5">NCB100</strain>
    </source>
</reference>
<evidence type="ECO:0000313" key="6">
    <source>
        <dbReference type="Proteomes" id="UP001571980"/>
    </source>
</evidence>
<dbReference type="Gene3D" id="1.10.10.10">
    <property type="entry name" value="Winged helix-like DNA-binding domain superfamily/Winged helix DNA-binding domain"/>
    <property type="match status" value="1"/>
</dbReference>
<dbReference type="Gene3D" id="3.40.50.300">
    <property type="entry name" value="P-loop containing nucleotide triphosphate hydrolases"/>
    <property type="match status" value="1"/>
</dbReference>